<keyword evidence="1" id="KW-0472">Membrane</keyword>
<name>A0A2G3PRE0_WILMA</name>
<evidence type="ECO:0000313" key="2">
    <source>
        <dbReference type="EMBL" id="PHV68293.1"/>
    </source>
</evidence>
<keyword evidence="1" id="KW-0812">Transmembrane</keyword>
<organism evidence="2 3">
    <name type="scientific">Williamsia marianensis</name>
    <dbReference type="NCBI Taxonomy" id="85044"/>
    <lineage>
        <taxon>Bacteria</taxon>
        <taxon>Bacillati</taxon>
        <taxon>Actinomycetota</taxon>
        <taxon>Actinomycetes</taxon>
        <taxon>Mycobacteriales</taxon>
        <taxon>Nocardiaceae</taxon>
        <taxon>Williamsia</taxon>
    </lineage>
</organism>
<dbReference type="InterPro" id="IPR013783">
    <property type="entry name" value="Ig-like_fold"/>
</dbReference>
<gene>
    <name evidence="2" type="ORF">CSW57_03365</name>
</gene>
<evidence type="ECO:0008006" key="4">
    <source>
        <dbReference type="Google" id="ProtNLM"/>
    </source>
</evidence>
<proteinExistence type="predicted"/>
<dbReference type="GO" id="GO:0005975">
    <property type="term" value="P:carbohydrate metabolic process"/>
    <property type="evidence" value="ECO:0007669"/>
    <property type="project" value="UniProtKB-ARBA"/>
</dbReference>
<dbReference type="Proteomes" id="UP000225108">
    <property type="component" value="Unassembled WGS sequence"/>
</dbReference>
<evidence type="ECO:0000256" key="1">
    <source>
        <dbReference type="SAM" id="Phobius"/>
    </source>
</evidence>
<protein>
    <recommendedName>
        <fullName evidence="4">Fibronectin type-III domain-containing protein</fullName>
    </recommendedName>
</protein>
<accession>A0A2G3PRE0</accession>
<reference evidence="2 3" key="1">
    <citation type="submission" date="2017-10" db="EMBL/GenBank/DDBJ databases">
        <title>The draft genome sequence of Williamsia sp. BULT 1.1 isolated from the semi-arid grassland soils from South Africa.</title>
        <authorList>
            <person name="Kabwe M.H."/>
            <person name="Govender N."/>
            <person name="Mutseka Lunga P."/>
            <person name="Vikram S."/>
            <person name="Makhalanyane T.P."/>
        </authorList>
    </citation>
    <scope>NUCLEOTIDE SEQUENCE [LARGE SCALE GENOMIC DNA]</scope>
    <source>
        <strain evidence="2 3">BULT 1.1</strain>
    </source>
</reference>
<comment type="caution">
    <text evidence="2">The sequence shown here is derived from an EMBL/GenBank/DDBJ whole genome shotgun (WGS) entry which is preliminary data.</text>
</comment>
<dbReference type="AlphaFoldDB" id="A0A2G3PRE0"/>
<keyword evidence="1" id="KW-1133">Transmembrane helix</keyword>
<dbReference type="EMBL" id="PEBD01000004">
    <property type="protein sequence ID" value="PHV68293.1"/>
    <property type="molecule type" value="Genomic_DNA"/>
</dbReference>
<dbReference type="RefSeq" id="WP_099381433.1">
    <property type="nucleotide sequence ID" value="NZ_PEBD01000004.1"/>
</dbReference>
<dbReference type="Gene3D" id="2.60.40.10">
    <property type="entry name" value="Immunoglobulins"/>
    <property type="match status" value="1"/>
</dbReference>
<feature type="transmembrane region" description="Helical" evidence="1">
    <location>
        <begin position="6"/>
        <end position="27"/>
    </location>
</feature>
<evidence type="ECO:0000313" key="3">
    <source>
        <dbReference type="Proteomes" id="UP000225108"/>
    </source>
</evidence>
<sequence>MKRWGWPLLVVAGVVALVLSFTITYFVRGAGSSVSSPGTVTASAEGPVVKVSWKSASGADSYLLSRGEAVVYSGPATEFTDISAVAPSGGDRVEYRVRAVDDKGRVSEPSASASVEVGSGWGLYAESAQRLPELLPAGPDEQGYNGMRCETRMDAVPPEEGDGPDGSGEQFIKAGFRCVLDSGGEQYDLWTDFYVTPEALESRMDDIRGFDGVTSTTWQNGRAVSGGGGDEPRWMALTVDGMPDVYIELSAVDKATTSDQLVDAVNSLPVG</sequence>